<sequence length="391" mass="42873">MDMKLSVIQFTLILLLASFANYAQCLVIDIKKYGAPNGDITSGLTKAWKEACTSRTKAKIYIPKGTYNLLQIEFRGPCNAPIDFHVDGMIKAPAEYTKMDGNKQWIRFDHISHLTLLGSGVFDGQGAAAWKQNDCGINKNCRKLPMNFGFGFLNHSIIRDITSKDSKTFHVNVLSCNNVSFIHFTVTAPETSLNTDGIHIGRSTDIKILNSNIATGDDCISVGDGNKQVMIEKVTCGPGHGISVGSLGMYAYEQNVEGLFVKSCTIKNTQNGVRIKTWPSSVGAIHASDMHFEDITMINVSNPVIIDQEYCPWNRCSKQIPSKIKISKVVFKDIRGTSATKEGVTLLCSRSVPCEEVLLSNIDLKFKGTPAIAKCINVKPILQGNVPACTR</sequence>
<dbReference type="Proteomes" id="UP000828941">
    <property type="component" value="Chromosome 12"/>
</dbReference>
<evidence type="ECO:0000313" key="2">
    <source>
        <dbReference type="Proteomes" id="UP000828941"/>
    </source>
</evidence>
<accession>A0ACB9L8G8</accession>
<protein>
    <submittedName>
        <fullName evidence="1">Uncharacterized protein</fullName>
    </submittedName>
</protein>
<keyword evidence="2" id="KW-1185">Reference proteome</keyword>
<gene>
    <name evidence="1" type="ORF">L6164_029033</name>
</gene>
<proteinExistence type="predicted"/>
<dbReference type="EMBL" id="CM039437">
    <property type="protein sequence ID" value="KAI4305682.1"/>
    <property type="molecule type" value="Genomic_DNA"/>
</dbReference>
<organism evidence="1 2">
    <name type="scientific">Bauhinia variegata</name>
    <name type="common">Purple orchid tree</name>
    <name type="synonym">Phanera variegata</name>
    <dbReference type="NCBI Taxonomy" id="167791"/>
    <lineage>
        <taxon>Eukaryota</taxon>
        <taxon>Viridiplantae</taxon>
        <taxon>Streptophyta</taxon>
        <taxon>Embryophyta</taxon>
        <taxon>Tracheophyta</taxon>
        <taxon>Spermatophyta</taxon>
        <taxon>Magnoliopsida</taxon>
        <taxon>eudicotyledons</taxon>
        <taxon>Gunneridae</taxon>
        <taxon>Pentapetalae</taxon>
        <taxon>rosids</taxon>
        <taxon>fabids</taxon>
        <taxon>Fabales</taxon>
        <taxon>Fabaceae</taxon>
        <taxon>Cercidoideae</taxon>
        <taxon>Cercideae</taxon>
        <taxon>Bauhiniinae</taxon>
        <taxon>Bauhinia</taxon>
    </lineage>
</organism>
<evidence type="ECO:0000313" key="1">
    <source>
        <dbReference type="EMBL" id="KAI4305682.1"/>
    </source>
</evidence>
<comment type="caution">
    <text evidence="1">The sequence shown here is derived from an EMBL/GenBank/DDBJ whole genome shotgun (WGS) entry which is preliminary data.</text>
</comment>
<name>A0ACB9L8G8_BAUVA</name>
<reference evidence="1 2" key="1">
    <citation type="journal article" date="2022" name="DNA Res.">
        <title>Chromosomal-level genome assembly of the orchid tree Bauhinia variegata (Leguminosae; Cercidoideae) supports the allotetraploid origin hypothesis of Bauhinia.</title>
        <authorList>
            <person name="Zhong Y."/>
            <person name="Chen Y."/>
            <person name="Zheng D."/>
            <person name="Pang J."/>
            <person name="Liu Y."/>
            <person name="Luo S."/>
            <person name="Meng S."/>
            <person name="Qian L."/>
            <person name="Wei D."/>
            <person name="Dai S."/>
            <person name="Zhou R."/>
        </authorList>
    </citation>
    <scope>NUCLEOTIDE SEQUENCE [LARGE SCALE GENOMIC DNA]</scope>
    <source>
        <strain evidence="1">BV-YZ2020</strain>
    </source>
</reference>